<accession>A0A0A9EEA4</accession>
<dbReference type="AlphaFoldDB" id="A0A0A9EEA4"/>
<reference evidence="1" key="1">
    <citation type="submission" date="2014-09" db="EMBL/GenBank/DDBJ databases">
        <authorList>
            <person name="Magalhaes I.L.F."/>
            <person name="Oliveira U."/>
            <person name="Santos F.R."/>
            <person name="Vidigal T.H.D.A."/>
            <person name="Brescovit A.D."/>
            <person name="Santos A.J."/>
        </authorList>
    </citation>
    <scope>NUCLEOTIDE SEQUENCE</scope>
    <source>
        <tissue evidence="1">Shoot tissue taken approximately 20 cm above the soil surface</tissue>
    </source>
</reference>
<proteinExistence type="predicted"/>
<organism evidence="1">
    <name type="scientific">Arundo donax</name>
    <name type="common">Giant reed</name>
    <name type="synonym">Donax arundinaceus</name>
    <dbReference type="NCBI Taxonomy" id="35708"/>
    <lineage>
        <taxon>Eukaryota</taxon>
        <taxon>Viridiplantae</taxon>
        <taxon>Streptophyta</taxon>
        <taxon>Embryophyta</taxon>
        <taxon>Tracheophyta</taxon>
        <taxon>Spermatophyta</taxon>
        <taxon>Magnoliopsida</taxon>
        <taxon>Liliopsida</taxon>
        <taxon>Poales</taxon>
        <taxon>Poaceae</taxon>
        <taxon>PACMAD clade</taxon>
        <taxon>Arundinoideae</taxon>
        <taxon>Arundineae</taxon>
        <taxon>Arundo</taxon>
    </lineage>
</organism>
<protein>
    <submittedName>
        <fullName evidence="1">Uncharacterized protein</fullName>
    </submittedName>
</protein>
<sequence length="44" mass="5102">MSACRCGRRRWASTTGRSGTTCRRRRRWCRCCRRCASARCASTT</sequence>
<reference evidence="1" key="2">
    <citation type="journal article" date="2015" name="Data Brief">
        <title>Shoot transcriptome of the giant reed, Arundo donax.</title>
        <authorList>
            <person name="Barrero R.A."/>
            <person name="Guerrero F.D."/>
            <person name="Moolhuijzen P."/>
            <person name="Goolsby J.A."/>
            <person name="Tidwell J."/>
            <person name="Bellgard S.E."/>
            <person name="Bellgard M.I."/>
        </authorList>
    </citation>
    <scope>NUCLEOTIDE SEQUENCE</scope>
    <source>
        <tissue evidence="1">Shoot tissue taken approximately 20 cm above the soil surface</tissue>
    </source>
</reference>
<evidence type="ECO:0000313" key="1">
    <source>
        <dbReference type="EMBL" id="JAD97348.1"/>
    </source>
</evidence>
<dbReference type="EMBL" id="GBRH01200547">
    <property type="protein sequence ID" value="JAD97348.1"/>
    <property type="molecule type" value="Transcribed_RNA"/>
</dbReference>
<name>A0A0A9EEA4_ARUDO</name>